<dbReference type="InterPro" id="IPR003731">
    <property type="entry name" value="Di-Nase_FeMo-co_biosynth"/>
</dbReference>
<dbReference type="AlphaFoldDB" id="A0A9X0UHR9"/>
<keyword evidence="1" id="KW-0535">Nitrogen fixation</keyword>
<organism evidence="3 4">
    <name type="scientific">Vibrio metschnikovii</name>
    <dbReference type="NCBI Taxonomy" id="28172"/>
    <lineage>
        <taxon>Bacteria</taxon>
        <taxon>Pseudomonadati</taxon>
        <taxon>Pseudomonadota</taxon>
        <taxon>Gammaproteobacteria</taxon>
        <taxon>Vibrionales</taxon>
        <taxon>Vibrionaceae</taxon>
        <taxon>Vibrio</taxon>
    </lineage>
</organism>
<evidence type="ECO:0000259" key="2">
    <source>
        <dbReference type="Pfam" id="PF02579"/>
    </source>
</evidence>
<comment type="caution">
    <text evidence="3">The sequence shown here is derived from an EMBL/GenBank/DDBJ whole genome shotgun (WGS) entry which is preliminary data.</text>
</comment>
<gene>
    <name evidence="3" type="ORF">H8Q88_04280</name>
</gene>
<keyword evidence="4" id="KW-1185">Reference proteome</keyword>
<evidence type="ECO:0000256" key="1">
    <source>
        <dbReference type="ARBA" id="ARBA00023231"/>
    </source>
</evidence>
<sequence>MIYAIPSQGQKLSSHFSKASEFLLINSVTEQHRVVTIEPYDPAQRCAQKAALLELLRQHKVEAVIVKNIGQAMLSTLFKLGIKVFAYPARRSLAQLTLTELQEITDLAYARPSIHKHQKPCQTKQDCHSSQARTKLNPTTLKKLQRIFTIHR</sequence>
<dbReference type="RefSeq" id="WP_187025368.1">
    <property type="nucleotide sequence ID" value="NZ_JACRUP010000001.1"/>
</dbReference>
<dbReference type="SUPFAM" id="SSF53146">
    <property type="entry name" value="Nitrogenase accessory factor-like"/>
    <property type="match status" value="1"/>
</dbReference>
<name>A0A9X0UHR9_VIBME</name>
<proteinExistence type="predicted"/>
<accession>A0A9X0UHR9</accession>
<dbReference type="Proteomes" id="UP000615796">
    <property type="component" value="Unassembled WGS sequence"/>
</dbReference>
<reference evidence="3" key="1">
    <citation type="submission" date="2020-08" db="EMBL/GenBank/DDBJ databases">
        <title>Genome Sequencing and Pan-Genome Analysis of Migratory bird Vibrio Strains, Inner Mongolia.</title>
        <authorList>
            <person name="Zheng L."/>
        </authorList>
    </citation>
    <scope>NUCLEOTIDE SEQUENCE</scope>
    <source>
        <strain evidence="3">M13F</strain>
    </source>
</reference>
<feature type="domain" description="Dinitrogenase iron-molybdenum cofactor biosynthesis" evidence="2">
    <location>
        <begin position="9"/>
        <end position="93"/>
    </location>
</feature>
<dbReference type="EMBL" id="JACRUP010000001">
    <property type="protein sequence ID" value="MBC5850176.1"/>
    <property type="molecule type" value="Genomic_DNA"/>
</dbReference>
<dbReference type="Gene3D" id="3.30.420.130">
    <property type="entry name" value="Dinitrogenase iron-molybdenum cofactor biosynthesis domain"/>
    <property type="match status" value="1"/>
</dbReference>
<evidence type="ECO:0000313" key="4">
    <source>
        <dbReference type="Proteomes" id="UP000615796"/>
    </source>
</evidence>
<evidence type="ECO:0000313" key="3">
    <source>
        <dbReference type="EMBL" id="MBC5850176.1"/>
    </source>
</evidence>
<dbReference type="Pfam" id="PF02579">
    <property type="entry name" value="Nitro_FeMo-Co"/>
    <property type="match status" value="1"/>
</dbReference>
<protein>
    <submittedName>
        <fullName evidence="3">NifB/NifX family molybdenum-iron cluster-binding protein</fullName>
    </submittedName>
</protein>
<dbReference type="InterPro" id="IPR036105">
    <property type="entry name" value="DiNase_FeMo-co_biosyn_sf"/>
</dbReference>